<gene>
    <name evidence="1" type="ORF">DFH45_003713</name>
</gene>
<protein>
    <submittedName>
        <fullName evidence="1">Uncharacterized protein</fullName>
    </submittedName>
</protein>
<evidence type="ECO:0000313" key="2">
    <source>
        <dbReference type="Proteomes" id="UP000821656"/>
    </source>
</evidence>
<dbReference type="AlphaFoldDB" id="A0A9Q5CVS7"/>
<reference evidence="1" key="1">
    <citation type="submission" date="2020-05" db="EMBL/GenBank/DDBJ databases">
        <title>Genomic insights into acetone-butanol-ethanol (ABE) fermentation by sequencing solventogenic clostridia strains.</title>
        <authorList>
            <person name="Brown S."/>
        </authorList>
    </citation>
    <scope>NUCLEOTIDE SEQUENCE</scope>
    <source>
        <strain evidence="1">DJ126</strain>
    </source>
</reference>
<dbReference type="EMBL" id="JABSXK010000001">
    <property type="protein sequence ID" value="NRV10750.1"/>
    <property type="molecule type" value="Genomic_DNA"/>
</dbReference>
<dbReference type="RefSeq" id="WP_077308078.1">
    <property type="nucleotide sequence ID" value="NZ_CP016090.1"/>
</dbReference>
<accession>A0A9Q5CVS7</accession>
<proteinExistence type="predicted"/>
<organism evidence="1 2">
    <name type="scientific">Clostridium beijerinckii</name>
    <name type="common">Clostridium MP</name>
    <dbReference type="NCBI Taxonomy" id="1520"/>
    <lineage>
        <taxon>Bacteria</taxon>
        <taxon>Bacillati</taxon>
        <taxon>Bacillota</taxon>
        <taxon>Clostridia</taxon>
        <taxon>Eubacteriales</taxon>
        <taxon>Clostridiaceae</taxon>
        <taxon>Clostridium</taxon>
    </lineage>
</organism>
<name>A0A9Q5CVS7_CLOBE</name>
<comment type="caution">
    <text evidence="1">The sequence shown here is derived from an EMBL/GenBank/DDBJ whole genome shotgun (WGS) entry which is preliminary data.</text>
</comment>
<evidence type="ECO:0000313" key="1">
    <source>
        <dbReference type="EMBL" id="NRV10750.1"/>
    </source>
</evidence>
<dbReference type="Proteomes" id="UP000821656">
    <property type="component" value="Unassembled WGS sequence"/>
</dbReference>
<sequence length="105" mass="11692">MKKFIPIFLIFFFISTCFNIIGVYAAPKTFKQGIYTWSDTGLPANSSITIKLGESTSRAIVMVIDSDQTMEALLRLNSRVSQQVLPPLTYTSSIIIFTDGNVIFS</sequence>